<dbReference type="Pfam" id="PF08843">
    <property type="entry name" value="AbiEii"/>
    <property type="match status" value="1"/>
</dbReference>
<sequence length="282" mass="32743">MLINKLSSIVQLNKKSASPPYLRNLLKEALQGYVLNYVYSSRYGKSFIFKGGTALRFCFGLPRLSEDLDFDVANFNNLSISRFERDLTNYFVGSLQVKDFEFKLAGNKSQMYLKFPMLDRVGLNITPSDSNVLFVRIDLGPLDSKYYMKEISIKNIGDFNFIINRYSLADMCSSKIAAILQRTFRKDKGGLITFKGRDYYDLIWFMEQRVEPNLKRLKDITKISKTAEIQTLLDKNIQAIKSNYLKEDLLPFFTDSSFVENFANNFHKLYQNNRQLLGLMNK</sequence>
<name>A0A2H0BUC9_9BACT</name>
<gene>
    <name evidence="1" type="ORF">COW99_05610</name>
</gene>
<reference evidence="1 2" key="1">
    <citation type="submission" date="2017-09" db="EMBL/GenBank/DDBJ databases">
        <title>Depth-based differentiation of microbial function through sediment-hosted aquifers and enrichment of novel symbionts in the deep terrestrial subsurface.</title>
        <authorList>
            <person name="Probst A.J."/>
            <person name="Ladd B."/>
            <person name="Jarett J.K."/>
            <person name="Geller-Mcgrath D.E."/>
            <person name="Sieber C.M."/>
            <person name="Emerson J.B."/>
            <person name="Anantharaman K."/>
            <person name="Thomas B.C."/>
            <person name="Malmstrom R."/>
            <person name="Stieglmeier M."/>
            <person name="Klingl A."/>
            <person name="Woyke T."/>
            <person name="Ryan C.M."/>
            <person name="Banfield J.F."/>
        </authorList>
    </citation>
    <scope>NUCLEOTIDE SEQUENCE [LARGE SCALE GENOMIC DNA]</scope>
    <source>
        <strain evidence="1">CG22_combo_CG10-13_8_21_14_all_38_20</strain>
    </source>
</reference>
<comment type="caution">
    <text evidence="1">The sequence shown here is derived from an EMBL/GenBank/DDBJ whole genome shotgun (WGS) entry which is preliminary data.</text>
</comment>
<dbReference type="EMBL" id="PCTA01000033">
    <property type="protein sequence ID" value="PIP61231.1"/>
    <property type="molecule type" value="Genomic_DNA"/>
</dbReference>
<dbReference type="InterPro" id="IPR014942">
    <property type="entry name" value="AbiEii"/>
</dbReference>
<organism evidence="1 2">
    <name type="scientific">Candidatus Roizmanbacteria bacterium CG22_combo_CG10-13_8_21_14_all_38_20</name>
    <dbReference type="NCBI Taxonomy" id="1974862"/>
    <lineage>
        <taxon>Bacteria</taxon>
        <taxon>Candidatus Roizmaniibacteriota</taxon>
    </lineage>
</organism>
<dbReference type="Gene3D" id="3.10.450.620">
    <property type="entry name" value="JHP933, nucleotidyltransferase-like core domain"/>
    <property type="match status" value="1"/>
</dbReference>
<dbReference type="AlphaFoldDB" id="A0A2H0BUC9"/>
<evidence type="ECO:0000313" key="2">
    <source>
        <dbReference type="Proteomes" id="UP000231246"/>
    </source>
</evidence>
<accession>A0A2H0BUC9</accession>
<dbReference type="Proteomes" id="UP000231246">
    <property type="component" value="Unassembled WGS sequence"/>
</dbReference>
<evidence type="ECO:0008006" key="3">
    <source>
        <dbReference type="Google" id="ProtNLM"/>
    </source>
</evidence>
<proteinExistence type="predicted"/>
<evidence type="ECO:0000313" key="1">
    <source>
        <dbReference type="EMBL" id="PIP61231.1"/>
    </source>
</evidence>
<protein>
    <recommendedName>
        <fullName evidence="3">Nucleotidyl transferase AbiEii/AbiGii toxin family protein</fullName>
    </recommendedName>
</protein>